<dbReference type="Gene3D" id="3.30.420.10">
    <property type="entry name" value="Ribonuclease H-like superfamily/Ribonuclease H"/>
    <property type="match status" value="1"/>
</dbReference>
<evidence type="ECO:0000313" key="2">
    <source>
        <dbReference type="Proteomes" id="UP000276133"/>
    </source>
</evidence>
<sequence length="194" mass="22841">MYETIKKDLYKFVKTEVVRRFTGLGYKKRSVYRWLDRKVGSRRAAKIVTKLMVAKLRAYFNRKSGQHVFLGECIKKRLELMIKEYYQDGNYVSRPNLASLHYAIMVQNYLYVAKEVNQANVPKARQIEDFWGNLKAKVYEGDWKAKNLNELENKTRTCLSNMDPNVVQDDTKTVRSKLDIMRLHGEGSPLFMIK</sequence>
<evidence type="ECO:0000313" key="1">
    <source>
        <dbReference type="EMBL" id="RNA07558.1"/>
    </source>
</evidence>
<dbReference type="Proteomes" id="UP000276133">
    <property type="component" value="Unassembled WGS sequence"/>
</dbReference>
<keyword evidence="2" id="KW-1185">Reference proteome</keyword>
<accession>A0A3M7Q9B3</accession>
<dbReference type="AlphaFoldDB" id="A0A3M7Q9B3"/>
<dbReference type="EMBL" id="REGN01007002">
    <property type="protein sequence ID" value="RNA07558.1"/>
    <property type="molecule type" value="Genomic_DNA"/>
</dbReference>
<gene>
    <name evidence="1" type="ORF">BpHYR1_048733</name>
</gene>
<dbReference type="GO" id="GO:0003676">
    <property type="term" value="F:nucleic acid binding"/>
    <property type="evidence" value="ECO:0007669"/>
    <property type="project" value="InterPro"/>
</dbReference>
<dbReference type="OrthoDB" id="10025891at2759"/>
<organism evidence="1 2">
    <name type="scientific">Brachionus plicatilis</name>
    <name type="common">Marine rotifer</name>
    <name type="synonym">Brachionus muelleri</name>
    <dbReference type="NCBI Taxonomy" id="10195"/>
    <lineage>
        <taxon>Eukaryota</taxon>
        <taxon>Metazoa</taxon>
        <taxon>Spiralia</taxon>
        <taxon>Gnathifera</taxon>
        <taxon>Rotifera</taxon>
        <taxon>Eurotatoria</taxon>
        <taxon>Monogononta</taxon>
        <taxon>Pseudotrocha</taxon>
        <taxon>Ploima</taxon>
        <taxon>Brachionidae</taxon>
        <taxon>Brachionus</taxon>
    </lineage>
</organism>
<proteinExistence type="predicted"/>
<comment type="caution">
    <text evidence="1">The sequence shown here is derived from an EMBL/GenBank/DDBJ whole genome shotgun (WGS) entry which is preliminary data.</text>
</comment>
<dbReference type="InterPro" id="IPR036397">
    <property type="entry name" value="RNaseH_sf"/>
</dbReference>
<protein>
    <submittedName>
        <fullName evidence="1">Glucosylceramidase 4</fullName>
    </submittedName>
</protein>
<name>A0A3M7Q9B3_BRAPC</name>
<reference evidence="1 2" key="1">
    <citation type="journal article" date="2018" name="Sci. Rep.">
        <title>Genomic signatures of local adaptation to the degree of environmental predictability in rotifers.</title>
        <authorList>
            <person name="Franch-Gras L."/>
            <person name="Hahn C."/>
            <person name="Garcia-Roger E.M."/>
            <person name="Carmona M.J."/>
            <person name="Serra M."/>
            <person name="Gomez A."/>
        </authorList>
    </citation>
    <scope>NUCLEOTIDE SEQUENCE [LARGE SCALE GENOMIC DNA]</scope>
    <source>
        <strain evidence="1">HYR1</strain>
    </source>
</reference>